<evidence type="ECO:0000313" key="5">
    <source>
        <dbReference type="EMBL" id="HGN89706.1"/>
    </source>
</evidence>
<dbReference type="EMBL" id="DTAD01000013">
    <property type="protein sequence ID" value="HGN89706.1"/>
    <property type="molecule type" value="Genomic_DNA"/>
</dbReference>
<keyword evidence="2" id="KW-0378">Hydrolase</keyword>
<evidence type="ECO:0000313" key="4">
    <source>
        <dbReference type="EMBL" id="HGL41616.1"/>
    </source>
</evidence>
<dbReference type="NCBIfam" id="NF006685">
    <property type="entry name" value="PRK09230.1"/>
    <property type="match status" value="1"/>
</dbReference>
<reference evidence="5" key="1">
    <citation type="journal article" date="2020" name="mSystems">
        <title>Genome- and Community-Level Interaction Insights into Carbon Utilization and Element Cycling Functions of Hydrothermarchaeota in Hydrothermal Sediment.</title>
        <authorList>
            <person name="Zhou Z."/>
            <person name="Liu Y."/>
            <person name="Xu W."/>
            <person name="Pan J."/>
            <person name="Luo Z.H."/>
            <person name="Li M."/>
        </authorList>
    </citation>
    <scope>NUCLEOTIDE SEQUENCE [LARGE SCALE GENOMIC DNA]</scope>
    <source>
        <strain evidence="5">SpSt-613</strain>
        <strain evidence="4">SpSt-669</strain>
    </source>
</reference>
<proteinExistence type="predicted"/>
<dbReference type="Gene3D" id="2.30.40.10">
    <property type="entry name" value="Urease, subunit C, domain 1"/>
    <property type="match status" value="1"/>
</dbReference>
<dbReference type="Gene3D" id="3.20.20.140">
    <property type="entry name" value="Metal-dependent hydrolases"/>
    <property type="match status" value="1"/>
</dbReference>
<dbReference type="InterPro" id="IPR011059">
    <property type="entry name" value="Metal-dep_hydrolase_composite"/>
</dbReference>
<dbReference type="GO" id="GO:0046872">
    <property type="term" value="F:metal ion binding"/>
    <property type="evidence" value="ECO:0007669"/>
    <property type="project" value="UniProtKB-KW"/>
</dbReference>
<dbReference type="EMBL" id="DTCM01000099">
    <property type="protein sequence ID" value="HGL41616.1"/>
    <property type="molecule type" value="Genomic_DNA"/>
</dbReference>
<accession>A0A7C4E154</accession>
<keyword evidence="1" id="KW-0479">Metal-binding</keyword>
<dbReference type="PANTHER" id="PTHR32027:SF0">
    <property type="entry name" value="CYTOSINE DEAMINASE"/>
    <property type="match status" value="1"/>
</dbReference>
<name>A0A7C4E154_CALS0</name>
<dbReference type="CDD" id="cd01293">
    <property type="entry name" value="Bact_CD"/>
    <property type="match status" value="1"/>
</dbReference>
<evidence type="ECO:0000256" key="1">
    <source>
        <dbReference type="ARBA" id="ARBA00022723"/>
    </source>
</evidence>
<gene>
    <name evidence="5" type="primary">codA</name>
    <name evidence="5" type="ORF">ENT82_01045</name>
    <name evidence="4" type="ORF">ENU43_08150</name>
</gene>
<dbReference type="InterPro" id="IPR013108">
    <property type="entry name" value="Amidohydro_3"/>
</dbReference>
<dbReference type="InterPro" id="IPR032466">
    <property type="entry name" value="Metal_Hydrolase"/>
</dbReference>
<organism evidence="5">
    <name type="scientific">Caldiarchaeum subterraneum</name>
    <dbReference type="NCBI Taxonomy" id="311458"/>
    <lineage>
        <taxon>Archaea</taxon>
        <taxon>Nitrososphaerota</taxon>
        <taxon>Candidatus Caldarchaeales</taxon>
        <taxon>Candidatus Caldarchaeaceae</taxon>
        <taxon>Candidatus Caldarchaeum</taxon>
    </lineage>
</organism>
<evidence type="ECO:0000259" key="3">
    <source>
        <dbReference type="Pfam" id="PF07969"/>
    </source>
</evidence>
<dbReference type="SUPFAM" id="SSF51556">
    <property type="entry name" value="Metallo-dependent hydrolases"/>
    <property type="match status" value="1"/>
</dbReference>
<sequence length="424" mass="47443">MNGSLLIRNARISEMDETVDIRVDDGIITTIARRIPSGGVDEVDAGGRLVMPGFIDMHFHLDSVLTMGDPRFNQSGTLLEGIEIWAERKRKLSVSDIVERAGKALKLMASYGTTMIRTHADVTDPTLTTVKGLLEVKRIFKNLVDVQVTAFPQDGILTEPQNLELLEKAVEMGVDNVGMIPHIEYTREDGVKSIEKAFEVAEKYGKDVDGHVDETDDEQSRFLEVVASYAIRKGYFGRVTAGHCTAMHSYNAAYASKLYRILRKAGITVVANPLINIHLQGRFDTYPKRRGMTRVKELLQNGVNVALGHDCIMDPWYPLGRGDMVQVLFMAVHVEQMMSFDELKKSFTLITHNAAKALRIHDRYGVKEGAVADLVVLDAYDELEALAFQRKPLFVVKRGVVVSRKTPEKTEVYDPVQRKYETAG</sequence>
<dbReference type="PANTHER" id="PTHR32027">
    <property type="entry name" value="CYTOSINE DEAMINASE"/>
    <property type="match status" value="1"/>
</dbReference>
<feature type="domain" description="Amidohydrolase 3" evidence="3">
    <location>
        <begin position="42"/>
        <end position="402"/>
    </location>
</feature>
<dbReference type="Pfam" id="PF07969">
    <property type="entry name" value="Amidohydro_3"/>
    <property type="match status" value="1"/>
</dbReference>
<evidence type="ECO:0000256" key="2">
    <source>
        <dbReference type="ARBA" id="ARBA00022801"/>
    </source>
</evidence>
<dbReference type="FunFam" id="3.20.20.140:FF:000019">
    <property type="entry name" value="Cytosine deaminase"/>
    <property type="match status" value="1"/>
</dbReference>
<protein>
    <submittedName>
        <fullName evidence="5">Cytosine deaminase</fullName>
    </submittedName>
</protein>
<dbReference type="InterPro" id="IPR052349">
    <property type="entry name" value="Metallo-hydrolase_Enzymes"/>
</dbReference>
<dbReference type="GO" id="GO:0016814">
    <property type="term" value="F:hydrolase activity, acting on carbon-nitrogen (but not peptide) bonds, in cyclic amidines"/>
    <property type="evidence" value="ECO:0007669"/>
    <property type="project" value="TreeGrafter"/>
</dbReference>
<comment type="caution">
    <text evidence="5">The sequence shown here is derived from an EMBL/GenBank/DDBJ whole genome shotgun (WGS) entry which is preliminary data.</text>
</comment>
<dbReference type="NCBIfam" id="NF005748">
    <property type="entry name" value="PRK07572.1"/>
    <property type="match status" value="1"/>
</dbReference>
<dbReference type="AlphaFoldDB" id="A0A7C4E154"/>
<dbReference type="SUPFAM" id="SSF51338">
    <property type="entry name" value="Composite domain of metallo-dependent hydrolases"/>
    <property type="match status" value="1"/>
</dbReference>